<dbReference type="GO" id="GO:0003887">
    <property type="term" value="F:DNA-directed DNA polymerase activity"/>
    <property type="evidence" value="ECO:0007669"/>
    <property type="project" value="UniProtKB-UniRule"/>
</dbReference>
<protein>
    <recommendedName>
        <fullName evidence="9">Beta sliding clamp</fullName>
    </recommendedName>
</protein>
<name>A0A2H0UDY6_9BACT</name>
<keyword evidence="8" id="KW-0238">DNA-binding</keyword>
<feature type="domain" description="DNA polymerase III beta sliding clamp C-terminal" evidence="12">
    <location>
        <begin position="244"/>
        <end position="360"/>
    </location>
</feature>
<dbReference type="InterPro" id="IPR022634">
    <property type="entry name" value="DNA_polIII_beta_N"/>
</dbReference>
<keyword evidence="6 9" id="KW-0235">DNA replication</keyword>
<sequence>MHITVDHIKLQNLLERVARVSTKHLTLPALQCVLLDVKENTLTIRATNLEIGIEGTIAVDVKEEGTVSVIAQTFLQIVSLISQKDVTLHTEGDVLIVETKTSRTTIHTITAQDFPHIPKVEGKGQVIKGTIFANAVKTAAFAASQSSIKPELGSVYVFQKKEHTLTCVATDSFRLVEKTVSQQNVVLEEGILIPAKNALELARLCDSQDDDPMLYITENQCALQFENIYITSRLTSGTFPDYAQIIPKEFVSHSTLLTQDLQNALKKTSIFLNKFMQLTIAASAQNLTLTSKGDVGTTTEKTPASLEGDEISLNFNQRYIADILGYITDESITIHFAGTGRPIIIESVHDKSLRYLVMPMNK</sequence>
<evidence type="ECO:0000256" key="7">
    <source>
        <dbReference type="ARBA" id="ARBA00022932"/>
    </source>
</evidence>
<dbReference type="InterPro" id="IPR046938">
    <property type="entry name" value="DNA_clamp_sf"/>
</dbReference>
<evidence type="ECO:0000256" key="5">
    <source>
        <dbReference type="ARBA" id="ARBA00022695"/>
    </source>
</evidence>
<feature type="domain" description="DNA polymerase III beta sliding clamp N-terminal" evidence="10">
    <location>
        <begin position="1"/>
        <end position="118"/>
    </location>
</feature>
<dbReference type="NCBIfam" id="TIGR00663">
    <property type="entry name" value="dnan"/>
    <property type="match status" value="1"/>
</dbReference>
<evidence type="ECO:0000259" key="11">
    <source>
        <dbReference type="Pfam" id="PF02767"/>
    </source>
</evidence>
<dbReference type="Gene3D" id="3.10.150.10">
    <property type="entry name" value="DNA Polymerase III, subunit A, domain 2"/>
    <property type="match status" value="1"/>
</dbReference>
<dbReference type="GO" id="GO:0008408">
    <property type="term" value="F:3'-5' exonuclease activity"/>
    <property type="evidence" value="ECO:0007669"/>
    <property type="project" value="InterPro"/>
</dbReference>
<dbReference type="Pfam" id="PF02767">
    <property type="entry name" value="DNA_pol3_beta_2"/>
    <property type="match status" value="1"/>
</dbReference>
<dbReference type="CDD" id="cd00140">
    <property type="entry name" value="beta_clamp"/>
    <property type="match status" value="1"/>
</dbReference>
<evidence type="ECO:0000256" key="2">
    <source>
        <dbReference type="ARBA" id="ARBA00010752"/>
    </source>
</evidence>
<dbReference type="SMART" id="SM00480">
    <property type="entry name" value="POL3Bc"/>
    <property type="match status" value="1"/>
</dbReference>
<dbReference type="InterPro" id="IPR022635">
    <property type="entry name" value="DNA_polIII_beta_C"/>
</dbReference>
<comment type="caution">
    <text evidence="13">The sequence shown here is derived from an EMBL/GenBank/DDBJ whole genome shotgun (WGS) entry which is preliminary data.</text>
</comment>
<dbReference type="Pfam" id="PF00712">
    <property type="entry name" value="DNA_pol3_beta"/>
    <property type="match status" value="1"/>
</dbReference>
<evidence type="ECO:0000313" key="13">
    <source>
        <dbReference type="EMBL" id="PIR84619.1"/>
    </source>
</evidence>
<comment type="subcellular location">
    <subcellularLocation>
        <location evidence="1 9">Cytoplasm</location>
    </subcellularLocation>
</comment>
<comment type="function">
    <text evidence="9">Confers DNA tethering and processivity to DNA polymerases and other proteins. Acts as a clamp, forming a ring around DNA (a reaction catalyzed by the clamp-loading complex) which diffuses in an ATP-independent manner freely and bidirectionally along dsDNA. Initially characterized for its ability to contact the catalytic subunit of DNA polymerase III (Pol III), a complex, multichain enzyme responsible for most of the replicative synthesis in bacteria; Pol III exhibits 3'-5' exonuclease proofreading activity. The beta chain is required for initiation of replication as well as for processivity of DNA replication.</text>
</comment>
<dbReference type="EMBL" id="PFBI01000006">
    <property type="protein sequence ID" value="PIR84619.1"/>
    <property type="molecule type" value="Genomic_DNA"/>
</dbReference>
<dbReference type="InterPro" id="IPR001001">
    <property type="entry name" value="DNA_polIII_beta"/>
</dbReference>
<dbReference type="PIRSF" id="PIRSF000804">
    <property type="entry name" value="DNA_pol_III_b"/>
    <property type="match status" value="1"/>
</dbReference>
<accession>A0A2H0UDY6</accession>
<evidence type="ECO:0000256" key="6">
    <source>
        <dbReference type="ARBA" id="ARBA00022705"/>
    </source>
</evidence>
<dbReference type="Gene3D" id="3.70.10.10">
    <property type="match status" value="1"/>
</dbReference>
<dbReference type="Pfam" id="PF02768">
    <property type="entry name" value="DNA_pol3_beta_3"/>
    <property type="match status" value="1"/>
</dbReference>
<dbReference type="Proteomes" id="UP000229344">
    <property type="component" value="Unassembled WGS sequence"/>
</dbReference>
<dbReference type="AlphaFoldDB" id="A0A2H0UDY6"/>
<keyword evidence="4 9" id="KW-0808">Transferase</keyword>
<proteinExistence type="inferred from homology"/>
<dbReference type="GO" id="GO:0005737">
    <property type="term" value="C:cytoplasm"/>
    <property type="evidence" value="ECO:0007669"/>
    <property type="project" value="UniProtKB-SubCell"/>
</dbReference>
<dbReference type="GO" id="GO:0009360">
    <property type="term" value="C:DNA polymerase III complex"/>
    <property type="evidence" value="ECO:0007669"/>
    <property type="project" value="InterPro"/>
</dbReference>
<comment type="similarity">
    <text evidence="2 9">Belongs to the beta sliding clamp family.</text>
</comment>
<dbReference type="GO" id="GO:0003677">
    <property type="term" value="F:DNA binding"/>
    <property type="evidence" value="ECO:0007669"/>
    <property type="project" value="UniProtKB-UniRule"/>
</dbReference>
<dbReference type="GO" id="GO:0006271">
    <property type="term" value="P:DNA strand elongation involved in DNA replication"/>
    <property type="evidence" value="ECO:0007669"/>
    <property type="project" value="TreeGrafter"/>
</dbReference>
<evidence type="ECO:0000256" key="4">
    <source>
        <dbReference type="ARBA" id="ARBA00022679"/>
    </source>
</evidence>
<evidence type="ECO:0000259" key="10">
    <source>
        <dbReference type="Pfam" id="PF00712"/>
    </source>
</evidence>
<dbReference type="SUPFAM" id="SSF55979">
    <property type="entry name" value="DNA clamp"/>
    <property type="match status" value="3"/>
</dbReference>
<dbReference type="PANTHER" id="PTHR30478:SF0">
    <property type="entry name" value="BETA SLIDING CLAMP"/>
    <property type="match status" value="1"/>
</dbReference>
<dbReference type="InterPro" id="IPR022637">
    <property type="entry name" value="DNA_polIII_beta_cen"/>
</dbReference>
<keyword evidence="7 9" id="KW-0239">DNA-directed DNA polymerase</keyword>
<organism evidence="13 14">
    <name type="scientific">Candidatus Kaiserbacteria bacterium CG10_big_fil_rev_8_21_14_0_10_47_16</name>
    <dbReference type="NCBI Taxonomy" id="1974608"/>
    <lineage>
        <taxon>Bacteria</taxon>
        <taxon>Candidatus Kaiseribacteriota</taxon>
    </lineage>
</organism>
<keyword evidence="5 9" id="KW-0548">Nucleotidyltransferase</keyword>
<gene>
    <name evidence="13" type="primary">dnaN</name>
    <name evidence="13" type="ORF">COU16_03535</name>
</gene>
<evidence type="ECO:0000256" key="8">
    <source>
        <dbReference type="ARBA" id="ARBA00023125"/>
    </source>
</evidence>
<feature type="domain" description="DNA polymerase III beta sliding clamp central" evidence="11">
    <location>
        <begin position="128"/>
        <end position="241"/>
    </location>
</feature>
<reference evidence="14" key="1">
    <citation type="submission" date="2017-09" db="EMBL/GenBank/DDBJ databases">
        <title>Depth-based differentiation of microbial function through sediment-hosted aquifers and enrichment of novel symbionts in the deep terrestrial subsurface.</title>
        <authorList>
            <person name="Probst A.J."/>
            <person name="Ladd B."/>
            <person name="Jarett J.K."/>
            <person name="Geller-Mcgrath D.E."/>
            <person name="Sieber C.M.K."/>
            <person name="Emerson J.B."/>
            <person name="Anantharaman K."/>
            <person name="Thomas B.C."/>
            <person name="Malmstrom R."/>
            <person name="Stieglmeier M."/>
            <person name="Klingl A."/>
            <person name="Woyke T."/>
            <person name="Ryan C.M."/>
            <person name="Banfield J.F."/>
        </authorList>
    </citation>
    <scope>NUCLEOTIDE SEQUENCE [LARGE SCALE GENOMIC DNA]</scope>
</reference>
<evidence type="ECO:0000313" key="14">
    <source>
        <dbReference type="Proteomes" id="UP000229344"/>
    </source>
</evidence>
<evidence type="ECO:0000259" key="12">
    <source>
        <dbReference type="Pfam" id="PF02768"/>
    </source>
</evidence>
<keyword evidence="3 9" id="KW-0963">Cytoplasm</keyword>
<dbReference type="PANTHER" id="PTHR30478">
    <property type="entry name" value="DNA POLYMERASE III SUBUNIT BETA"/>
    <property type="match status" value="1"/>
</dbReference>
<evidence type="ECO:0000256" key="9">
    <source>
        <dbReference type="PIRNR" id="PIRNR000804"/>
    </source>
</evidence>
<evidence type="ECO:0000256" key="3">
    <source>
        <dbReference type="ARBA" id="ARBA00022490"/>
    </source>
</evidence>
<evidence type="ECO:0000256" key="1">
    <source>
        <dbReference type="ARBA" id="ARBA00004496"/>
    </source>
</evidence>
<comment type="subunit">
    <text evidence="9">Forms a ring-shaped head-to-tail homodimer around DNA.</text>
</comment>